<dbReference type="EMBL" id="LKTM01000372">
    <property type="protein sequence ID" value="KQH75562.1"/>
    <property type="molecule type" value="Genomic_DNA"/>
</dbReference>
<dbReference type="AlphaFoldDB" id="A0A0Q2LIE3"/>
<organism evidence="2 3">
    <name type="scientific">Mycobacterium gordonae</name>
    <dbReference type="NCBI Taxonomy" id="1778"/>
    <lineage>
        <taxon>Bacteria</taxon>
        <taxon>Bacillati</taxon>
        <taxon>Actinomycetota</taxon>
        <taxon>Actinomycetes</taxon>
        <taxon>Mycobacteriales</taxon>
        <taxon>Mycobacteriaceae</taxon>
        <taxon>Mycobacterium</taxon>
    </lineage>
</organism>
<gene>
    <name evidence="2" type="ORF">AO501_25125</name>
</gene>
<feature type="compositionally biased region" description="Low complexity" evidence="1">
    <location>
        <begin position="199"/>
        <end position="214"/>
    </location>
</feature>
<protein>
    <submittedName>
        <fullName evidence="2">Uncharacterized protein</fullName>
    </submittedName>
</protein>
<comment type="caution">
    <text evidence="2">The sequence shown here is derived from an EMBL/GenBank/DDBJ whole genome shotgun (WGS) entry which is preliminary data.</text>
</comment>
<evidence type="ECO:0000313" key="3">
    <source>
        <dbReference type="Proteomes" id="UP000051677"/>
    </source>
</evidence>
<dbReference type="OrthoDB" id="4541095at2"/>
<sequence>MDLAETIIPRSDQINSEDLLTGPRTITITAVKRGTDEQPVDIVTAEFGPARPYKPSKTMRRVLVAAWGTDAQAYVGRRLVIYRDPEITFGKDKVGGIRISAMSDISARLSVALTVTRGRRAPFIVEPLPSAGITAADAADFERRIADANTIQDLDAIGRDLKARDLGSHRGHLQSAWKDRRAAVTSSVSSPQKEDAGKAEAAADVAPAEPSPADVTMATPQQLKRLNAIRQAEKWEADDEWRAYVQALTGAEVAADGQLTETQAQAVIDEFGADQ</sequence>
<feature type="region of interest" description="Disordered" evidence="1">
    <location>
        <begin position="168"/>
        <end position="220"/>
    </location>
</feature>
<name>A0A0Q2LIE3_MYCGO</name>
<evidence type="ECO:0000313" key="2">
    <source>
        <dbReference type="EMBL" id="KQH75562.1"/>
    </source>
</evidence>
<dbReference type="RefSeq" id="WP_055581416.1">
    <property type="nucleotide sequence ID" value="NZ_LKTM01000372.1"/>
</dbReference>
<reference evidence="2 3" key="1">
    <citation type="submission" date="2015-10" db="EMBL/GenBank/DDBJ databases">
        <title>Mycobacterium gordonae draft genome assembly.</title>
        <authorList>
            <person name="Ustinova V."/>
            <person name="Smirnova T."/>
            <person name="Blagodatskikh K."/>
            <person name="Varlamov D."/>
            <person name="Larionova E."/>
            <person name="Chernousova L."/>
        </authorList>
    </citation>
    <scope>NUCLEOTIDE SEQUENCE [LARGE SCALE GENOMIC DNA]</scope>
    <source>
        <strain evidence="2 3">CTRI 14-8773</strain>
    </source>
</reference>
<accession>A0A0Q2LIE3</accession>
<evidence type="ECO:0000256" key="1">
    <source>
        <dbReference type="SAM" id="MobiDB-lite"/>
    </source>
</evidence>
<proteinExistence type="predicted"/>
<dbReference type="Proteomes" id="UP000051677">
    <property type="component" value="Unassembled WGS sequence"/>
</dbReference>